<sequence length="419" mass="43060">MPANKVAVATVLGAAGALAFGVLAPVMAVAAQPNAQPVTVTIKQNGDYTATLCAADILEGRCLDGAKKGDTKTFTVKPPKNSPNIEVRVVVNGGGSTFQNFTADGPKLDIETGGNKQNPTAVKAAAGGGHGDHGTAPTQPQPPAEQKPAPQKPVKGTPTFFSAELDGKQEVPAAGQKVGDPDGRASALVEIKGDRITFALNWKNTSPLTLGHIHQGAAGQNGPVKVPLFSTAMPDTVTAAAGQVVVDPALAEEIRKNPAGFYVNLHSTEFGGGAVRAQLKPLNKRVNPLDIIKGGKLRAFSNGKQEVPVEGGPKVGDQDGQAVTFVQPAGSGVDFSIAWVNIEAPTLGHVHQGVKGQNGPVKITFFGTPIPAGIFAVNGTVSNVDKVVVDELKKNPAGFYSNLHTLTFGGGAVRGQFHS</sequence>
<accession>A0A563ERM9</accession>
<proteinExistence type="predicted"/>
<dbReference type="EMBL" id="VOBR01000013">
    <property type="protein sequence ID" value="TWP50336.1"/>
    <property type="molecule type" value="Genomic_DNA"/>
</dbReference>
<evidence type="ECO:0000313" key="4">
    <source>
        <dbReference type="EMBL" id="TWP50336.1"/>
    </source>
</evidence>
<evidence type="ECO:0000259" key="3">
    <source>
        <dbReference type="SMART" id="SM00754"/>
    </source>
</evidence>
<comment type="caution">
    <text evidence="4">The sequence shown here is derived from an EMBL/GenBank/DDBJ whole genome shotgun (WGS) entry which is preliminary data.</text>
</comment>
<keyword evidence="5" id="KW-1185">Reference proteome</keyword>
<feature type="domain" description="CHRD" evidence="3">
    <location>
        <begin position="159"/>
        <end position="281"/>
    </location>
</feature>
<dbReference type="Proteomes" id="UP000316639">
    <property type="component" value="Unassembled WGS sequence"/>
</dbReference>
<keyword evidence="2" id="KW-0732">Signal</keyword>
<dbReference type="RefSeq" id="WP_146353959.1">
    <property type="nucleotide sequence ID" value="NZ_VOBR01000013.1"/>
</dbReference>
<evidence type="ECO:0000256" key="1">
    <source>
        <dbReference type="SAM" id="MobiDB-lite"/>
    </source>
</evidence>
<feature type="signal peptide" evidence="2">
    <location>
        <begin position="1"/>
        <end position="30"/>
    </location>
</feature>
<dbReference type="InterPro" id="IPR010895">
    <property type="entry name" value="CHRD"/>
</dbReference>
<feature type="region of interest" description="Disordered" evidence="1">
    <location>
        <begin position="104"/>
        <end position="159"/>
    </location>
</feature>
<name>A0A563ERM9_9PSEU</name>
<feature type="domain" description="CHRD" evidence="3">
    <location>
        <begin position="295"/>
        <end position="419"/>
    </location>
</feature>
<protein>
    <submittedName>
        <fullName evidence="4">CHRD domain-containing protein</fullName>
    </submittedName>
</protein>
<dbReference type="OrthoDB" id="8901345at2"/>
<reference evidence="4 5" key="1">
    <citation type="submission" date="2019-07" db="EMBL/GenBank/DDBJ databases">
        <title>Lentzea xizangensis sp. nov., isolated from Qinghai-Tibetan Plateau Soils.</title>
        <authorList>
            <person name="Huang J."/>
        </authorList>
    </citation>
    <scope>NUCLEOTIDE SEQUENCE [LARGE SCALE GENOMIC DNA]</scope>
    <source>
        <strain evidence="4 5">FXJ1.1311</strain>
    </source>
</reference>
<evidence type="ECO:0000256" key="2">
    <source>
        <dbReference type="SAM" id="SignalP"/>
    </source>
</evidence>
<organism evidence="4 5">
    <name type="scientific">Lentzea tibetensis</name>
    <dbReference type="NCBI Taxonomy" id="2591470"/>
    <lineage>
        <taxon>Bacteria</taxon>
        <taxon>Bacillati</taxon>
        <taxon>Actinomycetota</taxon>
        <taxon>Actinomycetes</taxon>
        <taxon>Pseudonocardiales</taxon>
        <taxon>Pseudonocardiaceae</taxon>
        <taxon>Lentzea</taxon>
    </lineage>
</organism>
<evidence type="ECO:0000313" key="5">
    <source>
        <dbReference type="Proteomes" id="UP000316639"/>
    </source>
</evidence>
<dbReference type="Pfam" id="PF07452">
    <property type="entry name" value="CHRD"/>
    <property type="match status" value="2"/>
</dbReference>
<dbReference type="AlphaFoldDB" id="A0A563ERM9"/>
<dbReference type="SMART" id="SM00754">
    <property type="entry name" value="CHRD"/>
    <property type="match status" value="2"/>
</dbReference>
<feature type="chain" id="PRO_5021968212" evidence="2">
    <location>
        <begin position="31"/>
        <end position="419"/>
    </location>
</feature>
<gene>
    <name evidence="4" type="ORF">FKR81_21830</name>
</gene>